<dbReference type="RefSeq" id="WP_380165560.1">
    <property type="nucleotide sequence ID" value="NZ_JBHTNU010000010.1"/>
</dbReference>
<reference evidence="5" key="1">
    <citation type="journal article" date="2019" name="Int. J. Syst. Evol. Microbiol.">
        <title>The Global Catalogue of Microorganisms (GCM) 10K type strain sequencing project: providing services to taxonomists for standard genome sequencing and annotation.</title>
        <authorList>
            <consortium name="The Broad Institute Genomics Platform"/>
            <consortium name="The Broad Institute Genome Sequencing Center for Infectious Disease"/>
            <person name="Wu L."/>
            <person name="Ma J."/>
        </authorList>
    </citation>
    <scope>NUCLEOTIDE SEQUENCE [LARGE SCALE GENOMIC DNA]</scope>
    <source>
        <strain evidence="5">S1</strain>
    </source>
</reference>
<dbReference type="PROSITE" id="PS51462">
    <property type="entry name" value="NUDIX"/>
    <property type="match status" value="1"/>
</dbReference>
<dbReference type="CDD" id="cd18875">
    <property type="entry name" value="NUDIX_Hydrolase"/>
    <property type="match status" value="1"/>
</dbReference>
<comment type="caution">
    <text evidence="4">The sequence shown here is derived from an EMBL/GenBank/DDBJ whole genome shotgun (WGS) entry which is preliminary data.</text>
</comment>
<accession>A0ABW4C9S2</accession>
<sequence length="154" mass="17586">MQRIANCILISEGQVLLLKKPRRGWWVAPGGKMEPEETVLEAVCREYEEETGLMLRDPSLCGVFTMCLEERGKLEKEWMMFTFRAEGYGGELLPHSPEGELCWHPLDQVRGLPTSEIDRKILSDVLDGGPLSIGRWVYNREEEVLRHHLHGGLA</sequence>
<dbReference type="Proteomes" id="UP001597282">
    <property type="component" value="Unassembled WGS sequence"/>
</dbReference>
<dbReference type="EMBL" id="JBHTNU010000010">
    <property type="protein sequence ID" value="MFD1427492.1"/>
    <property type="molecule type" value="Genomic_DNA"/>
</dbReference>
<protein>
    <submittedName>
        <fullName evidence="4">8-oxo-dGTP diphosphatase</fullName>
    </submittedName>
</protein>
<evidence type="ECO:0000259" key="3">
    <source>
        <dbReference type="PROSITE" id="PS51462"/>
    </source>
</evidence>
<dbReference type="PANTHER" id="PTHR43046">
    <property type="entry name" value="GDP-MANNOSE MANNOSYL HYDROLASE"/>
    <property type="match status" value="1"/>
</dbReference>
<keyword evidence="2" id="KW-0378">Hydrolase</keyword>
<comment type="cofactor">
    <cofactor evidence="1">
        <name>Mg(2+)</name>
        <dbReference type="ChEBI" id="CHEBI:18420"/>
    </cofactor>
</comment>
<feature type="domain" description="Nudix hydrolase" evidence="3">
    <location>
        <begin position="1"/>
        <end position="127"/>
    </location>
</feature>
<dbReference type="InterPro" id="IPR015797">
    <property type="entry name" value="NUDIX_hydrolase-like_dom_sf"/>
</dbReference>
<organism evidence="4 5">
    <name type="scientific">Kroppenstedtia sanguinis</name>
    <dbReference type="NCBI Taxonomy" id="1380684"/>
    <lineage>
        <taxon>Bacteria</taxon>
        <taxon>Bacillati</taxon>
        <taxon>Bacillota</taxon>
        <taxon>Bacilli</taxon>
        <taxon>Bacillales</taxon>
        <taxon>Thermoactinomycetaceae</taxon>
        <taxon>Kroppenstedtia</taxon>
    </lineage>
</organism>
<dbReference type="Gene3D" id="3.90.79.10">
    <property type="entry name" value="Nucleoside Triphosphate Pyrophosphohydrolase"/>
    <property type="match status" value="1"/>
</dbReference>
<keyword evidence="5" id="KW-1185">Reference proteome</keyword>
<dbReference type="PANTHER" id="PTHR43046:SF2">
    <property type="entry name" value="8-OXO-DGTP DIPHOSPHATASE-RELATED"/>
    <property type="match status" value="1"/>
</dbReference>
<proteinExistence type="predicted"/>
<dbReference type="Pfam" id="PF00293">
    <property type="entry name" value="NUDIX"/>
    <property type="match status" value="1"/>
</dbReference>
<gene>
    <name evidence="4" type="ORF">ACFQ4Y_11285</name>
</gene>
<evidence type="ECO:0000256" key="1">
    <source>
        <dbReference type="ARBA" id="ARBA00001946"/>
    </source>
</evidence>
<evidence type="ECO:0000313" key="4">
    <source>
        <dbReference type="EMBL" id="MFD1427492.1"/>
    </source>
</evidence>
<dbReference type="SUPFAM" id="SSF55811">
    <property type="entry name" value="Nudix"/>
    <property type="match status" value="1"/>
</dbReference>
<evidence type="ECO:0000256" key="2">
    <source>
        <dbReference type="ARBA" id="ARBA00022801"/>
    </source>
</evidence>
<name>A0ABW4C9S2_9BACL</name>
<evidence type="ECO:0000313" key="5">
    <source>
        <dbReference type="Proteomes" id="UP001597282"/>
    </source>
</evidence>
<dbReference type="InterPro" id="IPR000086">
    <property type="entry name" value="NUDIX_hydrolase_dom"/>
</dbReference>